<evidence type="ECO:0000256" key="1">
    <source>
        <dbReference type="SAM" id="MobiDB-lite"/>
    </source>
</evidence>
<dbReference type="Proteomes" id="UP000299102">
    <property type="component" value="Unassembled WGS sequence"/>
</dbReference>
<comment type="caution">
    <text evidence="2">The sequence shown here is derived from an EMBL/GenBank/DDBJ whole genome shotgun (WGS) entry which is preliminary data.</text>
</comment>
<protein>
    <submittedName>
        <fullName evidence="2">Uncharacterized protein</fullName>
    </submittedName>
</protein>
<name>A0A4C1UWA9_EUMVA</name>
<accession>A0A4C1UWA9</accession>
<proteinExistence type="predicted"/>
<reference evidence="2 3" key="1">
    <citation type="journal article" date="2019" name="Commun. Biol.">
        <title>The bagworm genome reveals a unique fibroin gene that provides high tensile strength.</title>
        <authorList>
            <person name="Kono N."/>
            <person name="Nakamura H."/>
            <person name="Ohtoshi R."/>
            <person name="Tomita M."/>
            <person name="Numata K."/>
            <person name="Arakawa K."/>
        </authorList>
    </citation>
    <scope>NUCLEOTIDE SEQUENCE [LARGE SCALE GENOMIC DNA]</scope>
</reference>
<evidence type="ECO:0000313" key="2">
    <source>
        <dbReference type="EMBL" id="GBP30307.1"/>
    </source>
</evidence>
<organism evidence="2 3">
    <name type="scientific">Eumeta variegata</name>
    <name type="common">Bagworm moth</name>
    <name type="synonym">Eumeta japonica</name>
    <dbReference type="NCBI Taxonomy" id="151549"/>
    <lineage>
        <taxon>Eukaryota</taxon>
        <taxon>Metazoa</taxon>
        <taxon>Ecdysozoa</taxon>
        <taxon>Arthropoda</taxon>
        <taxon>Hexapoda</taxon>
        <taxon>Insecta</taxon>
        <taxon>Pterygota</taxon>
        <taxon>Neoptera</taxon>
        <taxon>Endopterygota</taxon>
        <taxon>Lepidoptera</taxon>
        <taxon>Glossata</taxon>
        <taxon>Ditrysia</taxon>
        <taxon>Tineoidea</taxon>
        <taxon>Psychidae</taxon>
        <taxon>Oiketicinae</taxon>
        <taxon>Eumeta</taxon>
    </lineage>
</organism>
<dbReference type="AlphaFoldDB" id="A0A4C1UWA9"/>
<keyword evidence="3" id="KW-1185">Reference proteome</keyword>
<dbReference type="EMBL" id="BGZK01000231">
    <property type="protein sequence ID" value="GBP30307.1"/>
    <property type="molecule type" value="Genomic_DNA"/>
</dbReference>
<feature type="region of interest" description="Disordered" evidence="1">
    <location>
        <begin position="1"/>
        <end position="22"/>
    </location>
</feature>
<evidence type="ECO:0000313" key="3">
    <source>
        <dbReference type="Proteomes" id="UP000299102"/>
    </source>
</evidence>
<gene>
    <name evidence="2" type="ORF">EVAR_27921_1</name>
</gene>
<sequence length="118" mass="12849">MRANADRPAPVRAAERRTPRSSTAAVVDERFMAIITAAAHRASAAVSAPTEALPPRIFRRRIRVNCTGAILHCDLTLLGVLRRLNQDCHTEEFAAMCSALRLRAYGWVDGAPVDPGTI</sequence>